<evidence type="ECO:0000313" key="2">
    <source>
        <dbReference type="Proteomes" id="UP000553980"/>
    </source>
</evidence>
<proteinExistence type="predicted"/>
<dbReference type="AlphaFoldDB" id="A0AB34YY71"/>
<protein>
    <submittedName>
        <fullName evidence="1">Uncharacterized protein</fullName>
    </submittedName>
</protein>
<sequence length="88" mass="9555">MTLSGSSRTIADYFAVWSVDGRSFGTNRELAQDKSACAANPISLAGQRFVLCMAVGRGHGSRQAMGIQYLGMHGHYRGLEGMTDDQQR</sequence>
<name>A0AB34YY71_9HYPH</name>
<evidence type="ECO:0000313" key="1">
    <source>
        <dbReference type="EMBL" id="MBB4096302.1"/>
    </source>
</evidence>
<comment type="caution">
    <text evidence="1">The sequence shown here is derived from an EMBL/GenBank/DDBJ whole genome shotgun (WGS) entry which is preliminary data.</text>
</comment>
<reference evidence="1 2" key="1">
    <citation type="submission" date="2020-08" db="EMBL/GenBank/DDBJ databases">
        <title>Genomic Encyclopedia of Type Strains, Phase IV (KMG-IV): sequencing the most valuable type-strain genomes for metagenomic binning, comparative biology and taxonomic classification.</title>
        <authorList>
            <person name="Goeker M."/>
        </authorList>
    </citation>
    <scope>NUCLEOTIDE SEQUENCE [LARGE SCALE GENOMIC DNA]</scope>
    <source>
        <strain evidence="1 2">DSM 23868</strain>
    </source>
</reference>
<dbReference type="Proteomes" id="UP000553980">
    <property type="component" value="Unassembled WGS sequence"/>
</dbReference>
<keyword evidence="2" id="KW-1185">Reference proteome</keyword>
<organism evidence="1 2">
    <name type="scientific">Brucella pecoris</name>
    <dbReference type="NCBI Taxonomy" id="867683"/>
    <lineage>
        <taxon>Bacteria</taxon>
        <taxon>Pseudomonadati</taxon>
        <taxon>Pseudomonadota</taxon>
        <taxon>Alphaproteobacteria</taxon>
        <taxon>Hyphomicrobiales</taxon>
        <taxon>Brucellaceae</taxon>
        <taxon>Brucella/Ochrobactrum group</taxon>
        <taxon>Brucella</taxon>
    </lineage>
</organism>
<gene>
    <name evidence="1" type="ORF">GGQ79_004862</name>
</gene>
<accession>A0AB34YY71</accession>
<dbReference type="EMBL" id="JACIEX010000027">
    <property type="protein sequence ID" value="MBB4096302.1"/>
    <property type="molecule type" value="Genomic_DNA"/>
</dbReference>